<evidence type="ECO:0000256" key="9">
    <source>
        <dbReference type="ARBA" id="ARBA00022777"/>
    </source>
</evidence>
<keyword evidence="10" id="KW-0067">ATP-binding</keyword>
<comment type="catalytic activity">
    <reaction evidence="11">
        <text>L-threonyl-[protein] + ATP = O-phospho-L-threonyl-[protein] + ADP + H(+)</text>
        <dbReference type="Rhea" id="RHEA:46608"/>
        <dbReference type="Rhea" id="RHEA-COMP:11060"/>
        <dbReference type="Rhea" id="RHEA-COMP:11605"/>
        <dbReference type="ChEBI" id="CHEBI:15378"/>
        <dbReference type="ChEBI" id="CHEBI:30013"/>
        <dbReference type="ChEBI" id="CHEBI:30616"/>
        <dbReference type="ChEBI" id="CHEBI:61977"/>
        <dbReference type="ChEBI" id="CHEBI:456216"/>
        <dbReference type="EC" id="2.7.11.1"/>
    </reaction>
</comment>
<evidence type="ECO:0000256" key="10">
    <source>
        <dbReference type="ARBA" id="ARBA00022840"/>
    </source>
</evidence>
<dbReference type="Pfam" id="PF23598">
    <property type="entry name" value="LRR_14"/>
    <property type="match status" value="1"/>
</dbReference>
<comment type="caution">
    <text evidence="16">The sequence shown here is derived from an EMBL/GenBank/DDBJ whole genome shotgun (WGS) entry which is preliminary data.</text>
</comment>
<feature type="domain" description="Disease resistance R13L4/SHOC-2-like LRR" evidence="15">
    <location>
        <begin position="393"/>
        <end position="535"/>
    </location>
</feature>
<reference evidence="16 17" key="1">
    <citation type="journal article" date="2015" name="Plant Cell">
        <title>Oil accumulation by the oleaginous diatom Fistulifera solaris as revealed by the genome and transcriptome.</title>
        <authorList>
            <person name="Tanaka T."/>
            <person name="Maeda Y."/>
            <person name="Veluchamy A."/>
            <person name="Tanaka M."/>
            <person name="Abida H."/>
            <person name="Marechal E."/>
            <person name="Bowler C."/>
            <person name="Muto M."/>
            <person name="Sunaga Y."/>
            <person name="Tanaka M."/>
            <person name="Yoshino T."/>
            <person name="Taniguchi T."/>
            <person name="Fukuda Y."/>
            <person name="Nemoto M."/>
            <person name="Matsumoto M."/>
            <person name="Wong P.S."/>
            <person name="Aburatani S."/>
            <person name="Fujibuchi W."/>
        </authorList>
    </citation>
    <scope>NUCLEOTIDE SEQUENCE [LARGE SCALE GENOMIC DNA]</scope>
    <source>
        <strain evidence="16 17">JPCC DA0580</strain>
    </source>
</reference>
<dbReference type="EC" id="2.7.11.1" evidence="2"/>
<evidence type="ECO:0000256" key="1">
    <source>
        <dbReference type="ARBA" id="ARBA00004236"/>
    </source>
</evidence>
<dbReference type="InterPro" id="IPR032675">
    <property type="entry name" value="LRR_dom_sf"/>
</dbReference>
<evidence type="ECO:0000256" key="4">
    <source>
        <dbReference type="ARBA" id="ARBA00022527"/>
    </source>
</evidence>
<keyword evidence="3" id="KW-1003">Cell membrane</keyword>
<feature type="transmembrane region" description="Helical" evidence="14">
    <location>
        <begin position="119"/>
        <end position="137"/>
    </location>
</feature>
<keyword evidence="6" id="KW-0808">Transferase</keyword>
<keyword evidence="5" id="KW-0433">Leucine-rich repeat</keyword>
<dbReference type="InterPro" id="IPR051420">
    <property type="entry name" value="Ser_Thr_Kinases_DiverseReg"/>
</dbReference>
<dbReference type="EMBL" id="BDSP01000204">
    <property type="protein sequence ID" value="GAX23856.1"/>
    <property type="molecule type" value="Genomic_DNA"/>
</dbReference>
<keyword evidence="14" id="KW-1133">Transmembrane helix</keyword>
<keyword evidence="7" id="KW-0677">Repeat</keyword>
<keyword evidence="14" id="KW-0812">Transmembrane</keyword>
<dbReference type="Pfam" id="PF00560">
    <property type="entry name" value="LRR_1"/>
    <property type="match status" value="2"/>
</dbReference>
<dbReference type="PROSITE" id="PS51450">
    <property type="entry name" value="LRR"/>
    <property type="match status" value="1"/>
</dbReference>
<keyword evidence="8" id="KW-0547">Nucleotide-binding</keyword>
<proteinExistence type="predicted"/>
<dbReference type="Gene3D" id="3.80.10.10">
    <property type="entry name" value="Ribonuclease Inhibitor"/>
    <property type="match status" value="3"/>
</dbReference>
<dbReference type="OrthoDB" id="48557at2759"/>
<keyword evidence="9" id="KW-0418">Kinase</keyword>
<dbReference type="Proteomes" id="UP000198406">
    <property type="component" value="Unassembled WGS sequence"/>
</dbReference>
<dbReference type="InParanoid" id="A0A1Z5KCD5"/>
<evidence type="ECO:0000259" key="15">
    <source>
        <dbReference type="Pfam" id="PF23598"/>
    </source>
</evidence>
<evidence type="ECO:0000256" key="2">
    <source>
        <dbReference type="ARBA" id="ARBA00012513"/>
    </source>
</evidence>
<dbReference type="FunFam" id="3.80.10.10:FF:000041">
    <property type="entry name" value="LRR receptor-like serine/threonine-protein kinase ERECTA"/>
    <property type="match status" value="1"/>
</dbReference>
<dbReference type="GO" id="GO:0005886">
    <property type="term" value="C:plasma membrane"/>
    <property type="evidence" value="ECO:0007669"/>
    <property type="project" value="UniProtKB-SubCell"/>
</dbReference>
<evidence type="ECO:0000256" key="13">
    <source>
        <dbReference type="SAM" id="MobiDB-lite"/>
    </source>
</evidence>
<evidence type="ECO:0000256" key="7">
    <source>
        <dbReference type="ARBA" id="ARBA00022737"/>
    </source>
</evidence>
<evidence type="ECO:0000313" key="16">
    <source>
        <dbReference type="EMBL" id="GAX23856.1"/>
    </source>
</evidence>
<dbReference type="PANTHER" id="PTHR48005:SF16">
    <property type="entry name" value="MDIS1-INTERACTING RECEPTOR LIKE KINASE 2-LIKE ISOFORM X1"/>
    <property type="match status" value="1"/>
</dbReference>
<evidence type="ECO:0000256" key="8">
    <source>
        <dbReference type="ARBA" id="ARBA00022741"/>
    </source>
</evidence>
<comment type="subcellular location">
    <subcellularLocation>
        <location evidence="1">Cell membrane</location>
    </subcellularLocation>
</comment>
<name>A0A1Z5KCD5_FISSO</name>
<accession>A0A1Z5KCD5</accession>
<evidence type="ECO:0000313" key="17">
    <source>
        <dbReference type="Proteomes" id="UP000198406"/>
    </source>
</evidence>
<feature type="compositionally biased region" description="Acidic residues" evidence="13">
    <location>
        <begin position="51"/>
        <end position="61"/>
    </location>
</feature>
<evidence type="ECO:0000256" key="11">
    <source>
        <dbReference type="ARBA" id="ARBA00047899"/>
    </source>
</evidence>
<dbReference type="AlphaFoldDB" id="A0A1Z5KCD5"/>
<evidence type="ECO:0000256" key="12">
    <source>
        <dbReference type="ARBA" id="ARBA00048679"/>
    </source>
</evidence>
<dbReference type="InterPro" id="IPR055414">
    <property type="entry name" value="LRR_R13L4/SHOC2-like"/>
</dbReference>
<comment type="catalytic activity">
    <reaction evidence="12">
        <text>L-seryl-[protein] + ATP = O-phospho-L-seryl-[protein] + ADP + H(+)</text>
        <dbReference type="Rhea" id="RHEA:17989"/>
        <dbReference type="Rhea" id="RHEA-COMP:9863"/>
        <dbReference type="Rhea" id="RHEA-COMP:11604"/>
        <dbReference type="ChEBI" id="CHEBI:15378"/>
        <dbReference type="ChEBI" id="CHEBI:29999"/>
        <dbReference type="ChEBI" id="CHEBI:30616"/>
        <dbReference type="ChEBI" id="CHEBI:83421"/>
        <dbReference type="ChEBI" id="CHEBI:456216"/>
        <dbReference type="EC" id="2.7.11.1"/>
    </reaction>
</comment>
<sequence>MSHMWADYYDSRKDEIISFESDGENEMDHDEEAIMVDSRSKSREPDGLFLVEDDDNLSDDDEMPDMIYRDDPTPLTSPKSRQQASKFSLNDHSMPYVNNLHNLRNVQPEKIKIYKFRTVLCVVLAIFATGMTLGFVLRAEEDKYMAAHPKPGAPVNSPTGGSSPGVPVVPGGDSEAADTGKLGQVKELLIRHAVSSSDDLGTMGSPQWNAMHWITLVDEAQMPLPDENDKDAVYKFVQRYVMALLYYDTNGQAWEHGLHWLSSTGICEWLDFVGDVNHQKHNTGLGCDADGNLKILSLDYEKMSGSIPTEFGLLTTLKEINLAGNSIEGSIPTEICRLKYLEIFALDQNFIEGTLPECFANLIRLEGLGLGDNLMTGKLPLGSFDNLKDLLINDNEFSGDLDISKLTFLEVLDVKGNSFSGTVDANLFGDLKNLQYVDLSDNEFSSTEFPSFFFTFPNLGVLDLSQNNIQGELPADIGLNTQLKYLAVHSNSLSGEVPYNIVNLQNLTHLNIGQNDFIGRFPIQLSRMTNLDVLYLPDLPGLDAGRMPDDFITLDKLKILSLRNTNRNYFLPAEFARMRHLEYLDISHNALTGGLPVAWGTDFLYMRVLLVNDNPNLQGDIPTTFTKLGALGQLFIQGTNLGKSTLPSLCTTMIRSQGSQSIFASCENGRIDCPCCMCCSANDDKCGANLMGEYDANWDAEFRVGQVPSSR</sequence>
<evidence type="ECO:0000256" key="3">
    <source>
        <dbReference type="ARBA" id="ARBA00022475"/>
    </source>
</evidence>
<gene>
    <name evidence="16" type="ORF">FisN_20Hh062</name>
</gene>
<dbReference type="PANTHER" id="PTHR48005">
    <property type="entry name" value="LEUCINE RICH REPEAT KINASE 2"/>
    <property type="match status" value="1"/>
</dbReference>
<feature type="region of interest" description="Disordered" evidence="13">
    <location>
        <begin position="35"/>
        <end position="61"/>
    </location>
</feature>
<evidence type="ECO:0000256" key="14">
    <source>
        <dbReference type="SAM" id="Phobius"/>
    </source>
</evidence>
<dbReference type="GO" id="GO:0004674">
    <property type="term" value="F:protein serine/threonine kinase activity"/>
    <property type="evidence" value="ECO:0007669"/>
    <property type="project" value="UniProtKB-KW"/>
</dbReference>
<dbReference type="SUPFAM" id="SSF52058">
    <property type="entry name" value="L domain-like"/>
    <property type="match status" value="1"/>
</dbReference>
<keyword evidence="17" id="KW-1185">Reference proteome</keyword>
<organism evidence="16 17">
    <name type="scientific">Fistulifera solaris</name>
    <name type="common">Oleaginous diatom</name>
    <dbReference type="NCBI Taxonomy" id="1519565"/>
    <lineage>
        <taxon>Eukaryota</taxon>
        <taxon>Sar</taxon>
        <taxon>Stramenopiles</taxon>
        <taxon>Ochrophyta</taxon>
        <taxon>Bacillariophyta</taxon>
        <taxon>Bacillariophyceae</taxon>
        <taxon>Bacillariophycidae</taxon>
        <taxon>Naviculales</taxon>
        <taxon>Naviculaceae</taxon>
        <taxon>Fistulifera</taxon>
    </lineage>
</organism>
<dbReference type="InterPro" id="IPR001611">
    <property type="entry name" value="Leu-rich_rpt"/>
</dbReference>
<dbReference type="GO" id="GO:0005524">
    <property type="term" value="F:ATP binding"/>
    <property type="evidence" value="ECO:0007669"/>
    <property type="project" value="UniProtKB-KW"/>
</dbReference>
<keyword evidence="14" id="KW-0472">Membrane</keyword>
<evidence type="ECO:0000256" key="5">
    <source>
        <dbReference type="ARBA" id="ARBA00022614"/>
    </source>
</evidence>
<protein>
    <recommendedName>
        <fullName evidence="2">non-specific serine/threonine protein kinase</fullName>
        <ecNumber evidence="2">2.7.11.1</ecNumber>
    </recommendedName>
</protein>
<keyword evidence="4" id="KW-0723">Serine/threonine-protein kinase</keyword>
<evidence type="ECO:0000256" key="6">
    <source>
        <dbReference type="ARBA" id="ARBA00022679"/>
    </source>
</evidence>
<dbReference type="FunFam" id="3.80.10.10:FF:000383">
    <property type="entry name" value="Leucine-rich repeat receptor protein kinase EMS1"/>
    <property type="match status" value="1"/>
</dbReference>